<feature type="DNA-binding region" description="H-T-H motif" evidence="4">
    <location>
        <begin position="28"/>
        <end position="47"/>
    </location>
</feature>
<dbReference type="GO" id="GO:0003677">
    <property type="term" value="F:DNA binding"/>
    <property type="evidence" value="ECO:0007669"/>
    <property type="project" value="UniProtKB-UniRule"/>
</dbReference>
<dbReference type="Pfam" id="PF21993">
    <property type="entry name" value="TetR_C_13_2"/>
    <property type="match status" value="1"/>
</dbReference>
<dbReference type="Pfam" id="PF00440">
    <property type="entry name" value="TetR_N"/>
    <property type="match status" value="1"/>
</dbReference>
<dbReference type="PANTHER" id="PTHR47506">
    <property type="entry name" value="TRANSCRIPTIONAL REGULATORY PROTEIN"/>
    <property type="match status" value="1"/>
</dbReference>
<dbReference type="Gene3D" id="1.10.357.10">
    <property type="entry name" value="Tetracycline Repressor, domain 2"/>
    <property type="match status" value="1"/>
</dbReference>
<evidence type="ECO:0000313" key="6">
    <source>
        <dbReference type="EMBL" id="BAU46655.1"/>
    </source>
</evidence>
<keyword evidence="2 4" id="KW-0238">DNA-binding</keyword>
<dbReference type="KEGG" id="sva:SVA_0073"/>
<dbReference type="InterPro" id="IPR036271">
    <property type="entry name" value="Tet_transcr_reg_TetR-rel_C_sf"/>
</dbReference>
<keyword evidence="7" id="KW-1185">Reference proteome</keyword>
<evidence type="ECO:0000313" key="7">
    <source>
        <dbReference type="Proteomes" id="UP000218899"/>
    </source>
</evidence>
<evidence type="ECO:0000256" key="4">
    <source>
        <dbReference type="PROSITE-ProRule" id="PRU00335"/>
    </source>
</evidence>
<dbReference type="PROSITE" id="PS50977">
    <property type="entry name" value="HTH_TETR_2"/>
    <property type="match status" value="1"/>
</dbReference>
<dbReference type="EMBL" id="AP014936">
    <property type="protein sequence ID" value="BAU46655.1"/>
    <property type="molecule type" value="Genomic_DNA"/>
</dbReference>
<dbReference type="OrthoDB" id="4541465at2"/>
<evidence type="ECO:0000256" key="2">
    <source>
        <dbReference type="ARBA" id="ARBA00023125"/>
    </source>
</evidence>
<dbReference type="PANTHER" id="PTHR47506:SF3">
    <property type="entry name" value="HTH-TYPE TRANSCRIPTIONAL REGULATOR LMRA"/>
    <property type="match status" value="1"/>
</dbReference>
<dbReference type="InterPro" id="IPR001647">
    <property type="entry name" value="HTH_TetR"/>
</dbReference>
<name>A0A1B4V0E7_9GAMM</name>
<feature type="domain" description="HTH tetR-type" evidence="5">
    <location>
        <begin position="5"/>
        <end position="65"/>
    </location>
</feature>
<sequence length="186" mass="20679">MATRGDKRTRLVKAADKLVQRQGYHATSLADIAAAAGVPLGNVYYYFRSKEALGDALIGQRGEHYRARRATWDREPDPKTRLRAFVEMTVENSTLLARSGCPIGSLCQELHKQGGPLAEAASGMFAEFLDWLEMQFRALGKGAESRELAVHVMSALQGATLLTHSFRSPRYIESEARRLKAWIEAL</sequence>
<dbReference type="SUPFAM" id="SSF48498">
    <property type="entry name" value="Tetracyclin repressor-like, C-terminal domain"/>
    <property type="match status" value="1"/>
</dbReference>
<accession>A0A1B4V0E7</accession>
<dbReference type="Proteomes" id="UP000218899">
    <property type="component" value="Chromosome"/>
</dbReference>
<gene>
    <name evidence="6" type="ORF">SVA_0073</name>
</gene>
<evidence type="ECO:0000259" key="5">
    <source>
        <dbReference type="PROSITE" id="PS50977"/>
    </source>
</evidence>
<dbReference type="SUPFAM" id="SSF46689">
    <property type="entry name" value="Homeodomain-like"/>
    <property type="match status" value="1"/>
</dbReference>
<dbReference type="PRINTS" id="PR00455">
    <property type="entry name" value="HTHTETR"/>
</dbReference>
<dbReference type="InterPro" id="IPR009057">
    <property type="entry name" value="Homeodomain-like_sf"/>
</dbReference>
<proteinExistence type="predicted"/>
<dbReference type="AlphaFoldDB" id="A0A1B4V0E7"/>
<evidence type="ECO:0000256" key="3">
    <source>
        <dbReference type="ARBA" id="ARBA00023163"/>
    </source>
</evidence>
<reference evidence="6 7" key="1">
    <citation type="submission" date="2015-08" db="EMBL/GenBank/DDBJ databases">
        <title>Complete genome sequence of Sulfurifustis variabilis.</title>
        <authorList>
            <person name="Miura A."/>
            <person name="Kojima H."/>
            <person name="Fukui M."/>
        </authorList>
    </citation>
    <scope>NUCLEOTIDE SEQUENCE [LARGE SCALE GENOMIC DNA]</scope>
    <source>
        <strain evidence="7">skN76</strain>
    </source>
</reference>
<dbReference type="RefSeq" id="WP_096457174.1">
    <property type="nucleotide sequence ID" value="NZ_AP014936.1"/>
</dbReference>
<organism evidence="6 7">
    <name type="scientific">Sulfurifustis variabilis</name>
    <dbReference type="NCBI Taxonomy" id="1675686"/>
    <lineage>
        <taxon>Bacteria</taxon>
        <taxon>Pseudomonadati</taxon>
        <taxon>Pseudomonadota</taxon>
        <taxon>Gammaproteobacteria</taxon>
        <taxon>Acidiferrobacterales</taxon>
        <taxon>Acidiferrobacteraceae</taxon>
        <taxon>Sulfurifustis</taxon>
    </lineage>
</organism>
<keyword evidence="1" id="KW-0805">Transcription regulation</keyword>
<protein>
    <submittedName>
        <fullName evidence="6">TetR family transcriptional regulator</fullName>
    </submittedName>
</protein>
<evidence type="ECO:0000256" key="1">
    <source>
        <dbReference type="ARBA" id="ARBA00023015"/>
    </source>
</evidence>
<keyword evidence="3" id="KW-0804">Transcription</keyword>
<dbReference type="InterPro" id="IPR054156">
    <property type="entry name" value="YxaF_TetR_C"/>
</dbReference>